<protein>
    <recommendedName>
        <fullName evidence="1">Fibrinogen C-terminal domain-containing protein</fullName>
    </recommendedName>
</protein>
<dbReference type="InterPro" id="IPR002181">
    <property type="entry name" value="Fibrinogen_a/b/g_C_dom"/>
</dbReference>
<evidence type="ECO:0000259" key="1">
    <source>
        <dbReference type="PROSITE" id="PS51406"/>
    </source>
</evidence>
<proteinExistence type="predicted"/>
<keyword evidence="4" id="KW-1185">Reference proteome</keyword>
<accession>T1FAK1</accession>
<dbReference type="eggNOG" id="KOG2579">
    <property type="taxonomic scope" value="Eukaryota"/>
</dbReference>
<dbReference type="SMART" id="SM00186">
    <property type="entry name" value="FBG"/>
    <property type="match status" value="1"/>
</dbReference>
<dbReference type="KEGG" id="hro:HELRODRAFT_176480"/>
<reference evidence="4" key="1">
    <citation type="submission" date="2012-12" db="EMBL/GenBank/DDBJ databases">
        <authorList>
            <person name="Hellsten U."/>
            <person name="Grimwood J."/>
            <person name="Chapman J.A."/>
            <person name="Shapiro H."/>
            <person name="Aerts A."/>
            <person name="Otillar R.P."/>
            <person name="Terry A.Y."/>
            <person name="Boore J.L."/>
            <person name="Simakov O."/>
            <person name="Marletaz F."/>
            <person name="Cho S.-J."/>
            <person name="Edsinger-Gonzales E."/>
            <person name="Havlak P."/>
            <person name="Kuo D.-H."/>
            <person name="Larsson T."/>
            <person name="Lv J."/>
            <person name="Arendt D."/>
            <person name="Savage R."/>
            <person name="Osoegawa K."/>
            <person name="de Jong P."/>
            <person name="Lindberg D.R."/>
            <person name="Seaver E.C."/>
            <person name="Weisblat D.A."/>
            <person name="Putnam N.H."/>
            <person name="Grigoriev I.V."/>
            <person name="Rokhsar D.S."/>
        </authorList>
    </citation>
    <scope>NUCLEOTIDE SEQUENCE</scope>
</reference>
<dbReference type="RefSeq" id="XP_009022088.1">
    <property type="nucleotide sequence ID" value="XM_009023840.1"/>
</dbReference>
<dbReference type="Gene3D" id="3.90.215.10">
    <property type="entry name" value="Gamma Fibrinogen, chain A, domain 1"/>
    <property type="match status" value="1"/>
</dbReference>
<dbReference type="PANTHER" id="PTHR19143">
    <property type="entry name" value="FIBRINOGEN/TENASCIN/ANGIOPOEITIN"/>
    <property type="match status" value="1"/>
</dbReference>
<dbReference type="CTD" id="20205850"/>
<evidence type="ECO:0000313" key="4">
    <source>
        <dbReference type="Proteomes" id="UP000015101"/>
    </source>
</evidence>
<dbReference type="EMBL" id="KB097070">
    <property type="protein sequence ID" value="ESN99720.1"/>
    <property type="molecule type" value="Genomic_DNA"/>
</dbReference>
<dbReference type="InParanoid" id="T1FAK1"/>
<evidence type="ECO:0000313" key="2">
    <source>
        <dbReference type="EMBL" id="ESN99720.1"/>
    </source>
</evidence>
<dbReference type="InterPro" id="IPR014716">
    <property type="entry name" value="Fibrinogen_a/b/g_C_1"/>
</dbReference>
<dbReference type="PROSITE" id="PS51406">
    <property type="entry name" value="FIBRINOGEN_C_2"/>
    <property type="match status" value="1"/>
</dbReference>
<dbReference type="EMBL" id="AMQM01005684">
    <property type="status" value="NOT_ANNOTATED_CDS"/>
    <property type="molecule type" value="Genomic_DNA"/>
</dbReference>
<dbReference type="SUPFAM" id="SSF56496">
    <property type="entry name" value="Fibrinogen C-terminal domain-like"/>
    <property type="match status" value="1"/>
</dbReference>
<feature type="domain" description="Fibrinogen C-terminal" evidence="1">
    <location>
        <begin position="4"/>
        <end position="146"/>
    </location>
</feature>
<dbReference type="STRING" id="6412.T1FAK1"/>
<dbReference type="PANTHER" id="PTHR19143:SF458">
    <property type="entry name" value="FIBRINOGEN C-TERMINAL DOMAIN-CONTAINING PROTEIN-RELATED"/>
    <property type="match status" value="1"/>
</dbReference>
<dbReference type="EnsemblMetazoa" id="HelroT176480">
    <property type="protein sequence ID" value="HelroP176480"/>
    <property type="gene ID" value="HelroG176480"/>
</dbReference>
<sequence>MGPAVWNGLPRDSLALVTYGTPDGNRKLQMKRYNEICQIVMQRRMNGRENFYRNWTEYQRGFGDPKKEFWIGNENIYRLTAKKKFKVLFVSEDFEDNVACAAYDSFSVGSPDTYYVLNIGNYHGTAGDSMINSNGMAFSTHDKDNDVRDFVTEFEVSISKMPDNTDQALYI</sequence>
<dbReference type="InterPro" id="IPR050373">
    <property type="entry name" value="Fibrinogen_C-term_domain"/>
</dbReference>
<reference evidence="2 4" key="2">
    <citation type="journal article" date="2013" name="Nature">
        <title>Insights into bilaterian evolution from three spiralian genomes.</title>
        <authorList>
            <person name="Simakov O."/>
            <person name="Marletaz F."/>
            <person name="Cho S.J."/>
            <person name="Edsinger-Gonzales E."/>
            <person name="Havlak P."/>
            <person name="Hellsten U."/>
            <person name="Kuo D.H."/>
            <person name="Larsson T."/>
            <person name="Lv J."/>
            <person name="Arendt D."/>
            <person name="Savage R."/>
            <person name="Osoegawa K."/>
            <person name="de Jong P."/>
            <person name="Grimwood J."/>
            <person name="Chapman J.A."/>
            <person name="Shapiro H."/>
            <person name="Aerts A."/>
            <person name="Otillar R.P."/>
            <person name="Terry A.Y."/>
            <person name="Boore J.L."/>
            <person name="Grigoriev I.V."/>
            <person name="Lindberg D.R."/>
            <person name="Seaver E.C."/>
            <person name="Weisblat D.A."/>
            <person name="Putnam N.H."/>
            <person name="Rokhsar D.S."/>
        </authorList>
    </citation>
    <scope>NUCLEOTIDE SEQUENCE</scope>
</reference>
<dbReference type="HOGENOM" id="CLU_1564570_0_0_1"/>
<reference evidence="3" key="3">
    <citation type="submission" date="2015-06" db="UniProtKB">
        <authorList>
            <consortium name="EnsemblMetazoa"/>
        </authorList>
    </citation>
    <scope>IDENTIFICATION</scope>
</reference>
<gene>
    <name evidence="3" type="primary">20205850</name>
    <name evidence="2" type="ORF">HELRODRAFT_176480</name>
</gene>
<dbReference type="AlphaFoldDB" id="T1FAK1"/>
<dbReference type="Proteomes" id="UP000015101">
    <property type="component" value="Unassembled WGS sequence"/>
</dbReference>
<dbReference type="GO" id="GO:0005615">
    <property type="term" value="C:extracellular space"/>
    <property type="evidence" value="ECO:0000318"/>
    <property type="project" value="GO_Central"/>
</dbReference>
<dbReference type="InterPro" id="IPR036056">
    <property type="entry name" value="Fibrinogen-like_C"/>
</dbReference>
<evidence type="ECO:0000313" key="3">
    <source>
        <dbReference type="EnsemblMetazoa" id="HelroP176480"/>
    </source>
</evidence>
<organism evidence="3 4">
    <name type="scientific">Helobdella robusta</name>
    <name type="common">Californian leech</name>
    <dbReference type="NCBI Taxonomy" id="6412"/>
    <lineage>
        <taxon>Eukaryota</taxon>
        <taxon>Metazoa</taxon>
        <taxon>Spiralia</taxon>
        <taxon>Lophotrochozoa</taxon>
        <taxon>Annelida</taxon>
        <taxon>Clitellata</taxon>
        <taxon>Hirudinea</taxon>
        <taxon>Rhynchobdellida</taxon>
        <taxon>Glossiphoniidae</taxon>
        <taxon>Helobdella</taxon>
    </lineage>
</organism>
<dbReference type="GeneID" id="20205850"/>
<dbReference type="OMA" id="GMAFSTH"/>
<dbReference type="Pfam" id="PF00147">
    <property type="entry name" value="Fibrinogen_C"/>
    <property type="match status" value="1"/>
</dbReference>
<name>T1FAK1_HELRO</name>